<dbReference type="AlphaFoldDB" id="A0A5R9PT06"/>
<dbReference type="InterPro" id="IPR039369">
    <property type="entry name" value="LacA-like"/>
</dbReference>
<dbReference type="EMBL" id="CP033930">
    <property type="protein sequence ID" value="AZB20442.1"/>
    <property type="molecule type" value="Genomic_DNA"/>
</dbReference>
<proteinExistence type="inferred from homology"/>
<evidence type="ECO:0000256" key="1">
    <source>
        <dbReference type="ARBA" id="ARBA00007274"/>
    </source>
</evidence>
<name>A0A5R9PT06_CHRID</name>
<dbReference type="InterPro" id="IPR024688">
    <property type="entry name" value="Mac_dom"/>
</dbReference>
<gene>
    <name evidence="6" type="ORF">EG352_04825</name>
</gene>
<dbReference type="GO" id="GO:0008870">
    <property type="term" value="F:galactoside O-acetyltransferase activity"/>
    <property type="evidence" value="ECO:0007669"/>
    <property type="project" value="TreeGrafter"/>
</dbReference>
<dbReference type="Gene3D" id="2.160.10.10">
    <property type="entry name" value="Hexapeptide repeat proteins"/>
    <property type="match status" value="1"/>
</dbReference>
<evidence type="ECO:0000256" key="3">
    <source>
        <dbReference type="ARBA" id="ARBA00022737"/>
    </source>
</evidence>
<evidence type="ECO:0000313" key="6">
    <source>
        <dbReference type="EMBL" id="AZB20442.1"/>
    </source>
</evidence>
<dbReference type="EC" id="2.3.1.-" evidence="5"/>
<dbReference type="FunFam" id="2.160.10.10:FF:000008">
    <property type="entry name" value="Maltose O-acetyltransferase"/>
    <property type="match status" value="1"/>
</dbReference>
<keyword evidence="4 5" id="KW-0012">Acyltransferase</keyword>
<dbReference type="Pfam" id="PF12464">
    <property type="entry name" value="Mac"/>
    <property type="match status" value="1"/>
</dbReference>
<sequence length="188" mass="20626">MTEKEKCAQGLLYNANYDKELINERIACKDLCLEYNGLKNSDADGRRKALEKIIGNIKENICIEPSFWCDYGYNIEVGENFYANHNLIILDCAKVKFGDNVFIGPNCSFYTAGHPLDVQQRNEGLEYAHPITVGNNVWFGGNVVVLPGVSIGNNSVIGAGSVVTKDIPDNVVAVGNPCKIIKHSTGEI</sequence>
<evidence type="ECO:0000256" key="5">
    <source>
        <dbReference type="RuleBase" id="RU367021"/>
    </source>
</evidence>
<evidence type="ECO:0000256" key="2">
    <source>
        <dbReference type="ARBA" id="ARBA00022679"/>
    </source>
</evidence>
<accession>A0A5R9PT06</accession>
<dbReference type="SMART" id="SM01266">
    <property type="entry name" value="Mac"/>
    <property type="match status" value="1"/>
</dbReference>
<protein>
    <recommendedName>
        <fullName evidence="5">Acetyltransferase</fullName>
        <ecNumber evidence="5">2.3.1.-</ecNumber>
    </recommendedName>
</protein>
<dbReference type="SUPFAM" id="SSF51161">
    <property type="entry name" value="Trimeric LpxA-like enzymes"/>
    <property type="match status" value="1"/>
</dbReference>
<dbReference type="PANTHER" id="PTHR43017">
    <property type="entry name" value="GALACTOSIDE O-ACETYLTRANSFERASE"/>
    <property type="match status" value="1"/>
</dbReference>
<dbReference type="PANTHER" id="PTHR43017:SF1">
    <property type="entry name" value="ACETYLTRANSFERASE YJL218W-RELATED"/>
    <property type="match status" value="1"/>
</dbReference>
<dbReference type="Pfam" id="PF00132">
    <property type="entry name" value="Hexapep"/>
    <property type="match status" value="1"/>
</dbReference>
<dbReference type="OrthoDB" id="9812571at2"/>
<reference evidence="6 7" key="1">
    <citation type="submission" date="2018-11" db="EMBL/GenBank/DDBJ databases">
        <title>Proposal to divide the Flavobacteriaceae and reorganize its genera based on Amino Acid Identity values calculated from whole genome sequences.</title>
        <authorList>
            <person name="Nicholson A.C."/>
            <person name="Gulvik C.A."/>
            <person name="Whitney A.M."/>
            <person name="Humrighouse B.W."/>
            <person name="Bell M."/>
            <person name="Holmes B."/>
            <person name="Steigerwalt A.G."/>
            <person name="Villarma A."/>
            <person name="Sheth M."/>
            <person name="Batra D."/>
            <person name="Pryor J."/>
            <person name="Bernardet J.-F."/>
            <person name="Hugo C."/>
            <person name="Kampfer P."/>
            <person name="Newman J."/>
            <person name="McQuiston J.R."/>
        </authorList>
    </citation>
    <scope>NUCLEOTIDE SEQUENCE [LARGE SCALE GENOMIC DNA]</scope>
    <source>
        <strain evidence="6 7">H5559</strain>
    </source>
</reference>
<keyword evidence="3" id="KW-0677">Repeat</keyword>
<dbReference type="RefSeq" id="WP_027372615.1">
    <property type="nucleotide sequence ID" value="NZ_CP023968.1"/>
</dbReference>
<comment type="similarity">
    <text evidence="1 5">Belongs to the transferase hexapeptide repeat family.</text>
</comment>
<dbReference type="InterPro" id="IPR001451">
    <property type="entry name" value="Hexapep"/>
</dbReference>
<dbReference type="CDD" id="cd03357">
    <property type="entry name" value="LbH_MAT_GAT"/>
    <property type="match status" value="1"/>
</dbReference>
<evidence type="ECO:0000256" key="4">
    <source>
        <dbReference type="ARBA" id="ARBA00023315"/>
    </source>
</evidence>
<dbReference type="InterPro" id="IPR011004">
    <property type="entry name" value="Trimer_LpxA-like_sf"/>
</dbReference>
<keyword evidence="2 5" id="KW-0808">Transferase</keyword>
<evidence type="ECO:0000313" key="7">
    <source>
        <dbReference type="Proteomes" id="UP000269015"/>
    </source>
</evidence>
<dbReference type="Proteomes" id="UP000269015">
    <property type="component" value="Chromosome"/>
</dbReference>
<dbReference type="GeneID" id="56898069"/>
<organism evidence="6 7">
    <name type="scientific">Chryseobacterium indologenes</name>
    <name type="common">Flavobacterium indologenes</name>
    <dbReference type="NCBI Taxonomy" id="253"/>
    <lineage>
        <taxon>Bacteria</taxon>
        <taxon>Pseudomonadati</taxon>
        <taxon>Bacteroidota</taxon>
        <taxon>Flavobacteriia</taxon>
        <taxon>Flavobacteriales</taxon>
        <taxon>Weeksellaceae</taxon>
        <taxon>Chryseobacterium group</taxon>
        <taxon>Chryseobacterium</taxon>
    </lineage>
</organism>